<dbReference type="Proteomes" id="UP001141183">
    <property type="component" value="Unassembled WGS sequence"/>
</dbReference>
<organism evidence="1 2">
    <name type="scientific">Clostridium tertium</name>
    <dbReference type="NCBI Taxonomy" id="1559"/>
    <lineage>
        <taxon>Bacteria</taxon>
        <taxon>Bacillati</taxon>
        <taxon>Bacillota</taxon>
        <taxon>Clostridia</taxon>
        <taxon>Eubacteriales</taxon>
        <taxon>Clostridiaceae</taxon>
        <taxon>Clostridium</taxon>
    </lineage>
</organism>
<protein>
    <submittedName>
        <fullName evidence="1">DUF3867 domain-containing protein</fullName>
    </submittedName>
</protein>
<reference evidence="1" key="1">
    <citation type="submission" date="2022-05" db="EMBL/GenBank/DDBJ databases">
        <title>Draft genome sequence of Clostridium tertium strain CP3 isolated from Peru.</title>
        <authorList>
            <person name="Hurtado R."/>
            <person name="Lima L."/>
            <person name="Sousa T."/>
            <person name="Jaiswal A.K."/>
            <person name="Tiwari S."/>
            <person name="Maturrano L."/>
            <person name="Brenig B."/>
            <person name="Azevedo V."/>
        </authorList>
    </citation>
    <scope>NUCLEOTIDE SEQUENCE</scope>
    <source>
        <strain evidence="1">CP3</strain>
    </source>
</reference>
<proteinExistence type="predicted"/>
<evidence type="ECO:0000313" key="2">
    <source>
        <dbReference type="Proteomes" id="UP001141183"/>
    </source>
</evidence>
<comment type="caution">
    <text evidence="1">The sequence shown here is derived from an EMBL/GenBank/DDBJ whole genome shotgun (WGS) entry which is preliminary data.</text>
</comment>
<accession>A0A9X3XRA7</accession>
<dbReference type="Pfam" id="PF12983">
    <property type="entry name" value="DUF3867"/>
    <property type="match status" value="1"/>
</dbReference>
<dbReference type="EMBL" id="JAMRYU010000017">
    <property type="protein sequence ID" value="MDC4241622.1"/>
    <property type="molecule type" value="Genomic_DNA"/>
</dbReference>
<dbReference type="InterPro" id="IPR024218">
    <property type="entry name" value="DUF3867"/>
</dbReference>
<keyword evidence="2" id="KW-1185">Reference proteome</keyword>
<evidence type="ECO:0000313" key="1">
    <source>
        <dbReference type="EMBL" id="MDC4241622.1"/>
    </source>
</evidence>
<name>A0A9X3XRA7_9CLOT</name>
<sequence length="186" mass="21798">MMDKIIDFNELKNKVNDKDIDKFESYIYSLYYDMSSGKLNMSDFTKNMMEYMEENNISQDKFLKMQTKLMERYGFDASAIEEQIKSLGLNNMIPGSGDIEKVRKTMSFQEKYKDRIKVTTVNNYFIKNDKNNVGILTEGENVILKSSGKIDLNDLELNDFLCSYKKVIDDNTLKISICEDVKDYEY</sequence>
<gene>
    <name evidence="1" type="ORF">NE398_15905</name>
</gene>
<dbReference type="AlphaFoldDB" id="A0A9X3XRA7"/>